<organism evidence="4 5">
    <name type="scientific">Tatumella punctata</name>
    <dbReference type="NCBI Taxonomy" id="399969"/>
    <lineage>
        <taxon>Bacteria</taxon>
        <taxon>Pseudomonadati</taxon>
        <taxon>Pseudomonadota</taxon>
        <taxon>Gammaproteobacteria</taxon>
        <taxon>Enterobacterales</taxon>
        <taxon>Erwiniaceae</taxon>
        <taxon>Tatumella</taxon>
    </lineage>
</organism>
<dbReference type="RefSeq" id="WP_212708737.1">
    <property type="nucleotide sequence ID" value="NZ_BAAAFW010000037.1"/>
</dbReference>
<keyword evidence="4" id="KW-0808">Transferase</keyword>
<gene>
    <name evidence="4" type="ORF">ACFP73_07250</name>
</gene>
<keyword evidence="5" id="KW-1185">Reference proteome</keyword>
<dbReference type="PROSITE" id="PS01091">
    <property type="entry name" value="TATD_3"/>
    <property type="match status" value="1"/>
</dbReference>
<comment type="similarity">
    <text evidence="1">Belongs to the metallo-dependent hydrolases superfamily. TatD-type hydrolase family.</text>
</comment>
<evidence type="ECO:0000256" key="2">
    <source>
        <dbReference type="ARBA" id="ARBA00022723"/>
    </source>
</evidence>
<dbReference type="NCBIfam" id="TIGR00010">
    <property type="entry name" value="YchF/TatD family DNA exonuclease"/>
    <property type="match status" value="1"/>
</dbReference>
<dbReference type="InterPro" id="IPR001130">
    <property type="entry name" value="TatD-like"/>
</dbReference>
<dbReference type="Gene3D" id="3.20.20.140">
    <property type="entry name" value="Metal-dependent hydrolases"/>
    <property type="match status" value="1"/>
</dbReference>
<evidence type="ECO:0000313" key="5">
    <source>
        <dbReference type="Proteomes" id="UP001596215"/>
    </source>
</evidence>
<dbReference type="PANTHER" id="PTHR46124">
    <property type="entry name" value="D-AMINOACYL-TRNA DEACYLASE"/>
    <property type="match status" value="1"/>
</dbReference>
<dbReference type="Proteomes" id="UP001596215">
    <property type="component" value="Unassembled WGS sequence"/>
</dbReference>
<dbReference type="EMBL" id="JBHSUC010000006">
    <property type="protein sequence ID" value="MFC6361894.1"/>
    <property type="molecule type" value="Genomic_DNA"/>
</dbReference>
<dbReference type="PANTHER" id="PTHR46124:SF2">
    <property type="entry name" value="D-AMINOACYL-TRNA DEACYLASE"/>
    <property type="match status" value="1"/>
</dbReference>
<keyword evidence="3 4" id="KW-0378">Hydrolase</keyword>
<name>A0ABW1VLV0_9GAMM</name>
<proteinExistence type="inferred from homology"/>
<dbReference type="InterPro" id="IPR015991">
    <property type="entry name" value="TatD/YcfH-like"/>
</dbReference>
<dbReference type="Pfam" id="PF01026">
    <property type="entry name" value="TatD_DNase"/>
    <property type="match status" value="1"/>
</dbReference>
<dbReference type="NCBIfam" id="NF008075">
    <property type="entry name" value="PRK10812.1"/>
    <property type="match status" value="1"/>
</dbReference>
<protein>
    <submittedName>
        <fullName evidence="4">Metal-dependent hydrolase</fullName>
    </submittedName>
</protein>
<dbReference type="SUPFAM" id="SSF51556">
    <property type="entry name" value="Metallo-dependent hydrolases"/>
    <property type="match status" value="1"/>
</dbReference>
<keyword evidence="2" id="KW-0479">Metal-binding</keyword>
<comment type="caution">
    <text evidence="4">The sequence shown here is derived from an EMBL/GenBank/DDBJ whole genome shotgun (WGS) entry which is preliminary data.</text>
</comment>
<dbReference type="GO" id="GO:0016746">
    <property type="term" value="F:acyltransferase activity"/>
    <property type="evidence" value="ECO:0007669"/>
    <property type="project" value="UniProtKB-KW"/>
</dbReference>
<reference evidence="5" key="1">
    <citation type="journal article" date="2019" name="Int. J. Syst. Evol. Microbiol.">
        <title>The Global Catalogue of Microorganisms (GCM) 10K type strain sequencing project: providing services to taxonomists for standard genome sequencing and annotation.</title>
        <authorList>
            <consortium name="The Broad Institute Genomics Platform"/>
            <consortium name="The Broad Institute Genome Sequencing Center for Infectious Disease"/>
            <person name="Wu L."/>
            <person name="Ma J."/>
        </authorList>
    </citation>
    <scope>NUCLEOTIDE SEQUENCE [LARGE SCALE GENOMIC DNA]</scope>
    <source>
        <strain evidence="5">CGMCC 4.1530</strain>
    </source>
</reference>
<dbReference type="PROSITE" id="PS01090">
    <property type="entry name" value="TATD_2"/>
    <property type="match status" value="1"/>
</dbReference>
<evidence type="ECO:0000256" key="3">
    <source>
        <dbReference type="ARBA" id="ARBA00022801"/>
    </source>
</evidence>
<evidence type="ECO:0000313" key="4">
    <source>
        <dbReference type="EMBL" id="MFC6361894.1"/>
    </source>
</evidence>
<dbReference type="InterPro" id="IPR032466">
    <property type="entry name" value="Metal_Hydrolase"/>
</dbReference>
<keyword evidence="4" id="KW-0012">Acyltransferase</keyword>
<dbReference type="PROSITE" id="PS01137">
    <property type="entry name" value="TATD_1"/>
    <property type="match status" value="1"/>
</dbReference>
<dbReference type="GO" id="GO:0016787">
    <property type="term" value="F:hydrolase activity"/>
    <property type="evidence" value="ECO:0007669"/>
    <property type="project" value="UniProtKB-KW"/>
</dbReference>
<dbReference type="PIRSF" id="PIRSF005902">
    <property type="entry name" value="DNase_TatD"/>
    <property type="match status" value="1"/>
</dbReference>
<accession>A0ABW1VLV0</accession>
<dbReference type="InterPro" id="IPR018228">
    <property type="entry name" value="DNase_TatD-rel_CS"/>
</dbReference>
<evidence type="ECO:0000256" key="1">
    <source>
        <dbReference type="ARBA" id="ARBA00009275"/>
    </source>
</evidence>
<sequence>MFLVDSHCHLDCLDYENEHRNLDDVINKAAGRDVRFMLAVATTLQGFSGLKALVSDRPEIALSCGVHPLNMEQPYEQATLLELASDPRVVALGETGLDYFYQKEAAQQQQQQQSFRQHIRVGRQLNKPVIVHTRDAREDTLALLREEKVEECGGVLHCFTEDKETAARLLDMGFFISFSGIVTFRNAEQLREAARYVPLDRILVETDSPYLAPVPHRGKQNQPAFTRDVADFIAELKGVDIETLAQQTTANFCQLFHIPMEQLGA</sequence>
<dbReference type="CDD" id="cd01310">
    <property type="entry name" value="TatD_DNAse"/>
    <property type="match status" value="1"/>
</dbReference>